<feature type="binding site" evidence="5">
    <location>
        <begin position="196"/>
        <end position="198"/>
    </location>
    <ligand>
        <name>substrate</name>
    </ligand>
</feature>
<keyword evidence="2 5" id="KW-0285">Flavoprotein</keyword>
<comment type="function">
    <text evidence="5">Catalyzes the oxidation of either pyridoxine 5'-phosphate (PNP) or pyridoxamine 5'-phosphate (PMP) into pyridoxal 5'-phosphate (PLP).</text>
</comment>
<dbReference type="PANTHER" id="PTHR10851">
    <property type="entry name" value="PYRIDOXINE-5-PHOSPHATE OXIDASE"/>
    <property type="match status" value="1"/>
</dbReference>
<comment type="pathway">
    <text evidence="5">Cofactor metabolism; pyridoxal 5'-phosphate salvage; pyridoxal 5'-phosphate from pyridoxamine 5'-phosphate: step 1/1.</text>
</comment>
<proteinExistence type="inferred from homology"/>
<feature type="domain" description="Pyridoxine 5'-phosphate oxidase dimerisation C-terminal" evidence="7">
    <location>
        <begin position="177"/>
        <end position="217"/>
    </location>
</feature>
<dbReference type="EC" id="1.4.3.5" evidence="5"/>
<feature type="binding site" evidence="5">
    <location>
        <position position="110"/>
    </location>
    <ligand>
        <name>FMN</name>
        <dbReference type="ChEBI" id="CHEBI:58210"/>
    </ligand>
</feature>
<dbReference type="PIRSF" id="PIRSF000190">
    <property type="entry name" value="Pyd_amn-ph_oxd"/>
    <property type="match status" value="1"/>
</dbReference>
<evidence type="ECO:0000256" key="1">
    <source>
        <dbReference type="ARBA" id="ARBA00007301"/>
    </source>
</evidence>
<evidence type="ECO:0000256" key="4">
    <source>
        <dbReference type="ARBA" id="ARBA00023002"/>
    </source>
</evidence>
<dbReference type="InterPro" id="IPR000659">
    <property type="entry name" value="Pyridox_Oxase"/>
</dbReference>
<evidence type="ECO:0000256" key="5">
    <source>
        <dbReference type="HAMAP-Rule" id="MF_01629"/>
    </source>
</evidence>
<feature type="binding site" evidence="5">
    <location>
        <position position="128"/>
    </location>
    <ligand>
        <name>substrate</name>
    </ligand>
</feature>
<dbReference type="HAMAP" id="MF_01629">
    <property type="entry name" value="PdxH"/>
    <property type="match status" value="1"/>
</dbReference>
<dbReference type="SUPFAM" id="SSF50475">
    <property type="entry name" value="FMN-binding split barrel"/>
    <property type="match status" value="1"/>
</dbReference>
<organism evidence="8 9">
    <name type="scientific">Metapseudomonas otitidis</name>
    <dbReference type="NCBI Taxonomy" id="319939"/>
    <lineage>
        <taxon>Bacteria</taxon>
        <taxon>Pseudomonadati</taxon>
        <taxon>Pseudomonadota</taxon>
        <taxon>Gammaproteobacteria</taxon>
        <taxon>Pseudomonadales</taxon>
        <taxon>Pseudomonadaceae</taxon>
        <taxon>Metapseudomonas</taxon>
    </lineage>
</organism>
<comment type="pathway">
    <text evidence="5">Cofactor metabolism; pyridoxal 5'-phosphate salvage; pyridoxal 5'-phosphate from pyridoxine 5'-phosphate: step 1/1.</text>
</comment>
<comment type="similarity">
    <text evidence="1 5">Belongs to the pyridoxamine 5'-phosphate oxidase family.</text>
</comment>
<keyword evidence="4 5" id="KW-0560">Oxidoreductase</keyword>
<dbReference type="InterPro" id="IPR011576">
    <property type="entry name" value="Pyridox_Oxase_N"/>
</dbReference>
<dbReference type="InterPro" id="IPR019740">
    <property type="entry name" value="Pyridox_Oxase_CS"/>
</dbReference>
<dbReference type="NCBIfam" id="TIGR00558">
    <property type="entry name" value="pdxH"/>
    <property type="match status" value="1"/>
</dbReference>
<feature type="binding site" evidence="5">
    <location>
        <position position="71"/>
    </location>
    <ligand>
        <name>substrate</name>
    </ligand>
</feature>
<feature type="binding site" evidence="5">
    <location>
        <position position="200"/>
    </location>
    <ligand>
        <name>FMN</name>
        <dbReference type="ChEBI" id="CHEBI:58210"/>
    </ligand>
</feature>
<evidence type="ECO:0000259" key="7">
    <source>
        <dbReference type="Pfam" id="PF10590"/>
    </source>
</evidence>
<feature type="binding site" evidence="5">
    <location>
        <position position="88"/>
    </location>
    <ligand>
        <name>FMN</name>
        <dbReference type="ChEBI" id="CHEBI:58210"/>
    </ligand>
</feature>
<feature type="binding site" evidence="5">
    <location>
        <position position="132"/>
    </location>
    <ligand>
        <name>substrate</name>
    </ligand>
</feature>
<dbReference type="Pfam" id="PF01243">
    <property type="entry name" value="PNPOx_N"/>
    <property type="match status" value="1"/>
</dbReference>
<accession>A0ABU3XLT9</accession>
<dbReference type="InterPro" id="IPR019576">
    <property type="entry name" value="Pyridoxamine_oxidase_dimer_C"/>
</dbReference>
<evidence type="ECO:0000259" key="6">
    <source>
        <dbReference type="Pfam" id="PF01243"/>
    </source>
</evidence>
<feature type="binding site" evidence="5">
    <location>
        <begin position="66"/>
        <end position="71"/>
    </location>
    <ligand>
        <name>FMN</name>
        <dbReference type="ChEBI" id="CHEBI:58210"/>
    </ligand>
</feature>
<evidence type="ECO:0000256" key="3">
    <source>
        <dbReference type="ARBA" id="ARBA00022643"/>
    </source>
</evidence>
<dbReference type="RefSeq" id="WP_240634037.1">
    <property type="nucleotide sequence ID" value="NZ_CP133395.1"/>
</dbReference>
<dbReference type="NCBIfam" id="NF004231">
    <property type="entry name" value="PRK05679.1"/>
    <property type="match status" value="1"/>
</dbReference>
<comment type="cofactor">
    <cofactor evidence="5">
        <name>FMN</name>
        <dbReference type="ChEBI" id="CHEBI:58210"/>
    </cofactor>
    <text evidence="5">Binds 1 FMN per subunit.</text>
</comment>
<keyword evidence="5" id="KW-0664">Pyridoxine biosynthesis</keyword>
<comment type="caution">
    <text evidence="5">Lacks conserved residue(s) required for the propagation of feature annotation.</text>
</comment>
<dbReference type="PANTHER" id="PTHR10851:SF0">
    <property type="entry name" value="PYRIDOXINE-5'-PHOSPHATE OXIDASE"/>
    <property type="match status" value="1"/>
</dbReference>
<evidence type="ECO:0000256" key="2">
    <source>
        <dbReference type="ARBA" id="ARBA00022630"/>
    </source>
</evidence>
<feature type="binding site" evidence="5">
    <location>
        <position position="190"/>
    </location>
    <ligand>
        <name>FMN</name>
        <dbReference type="ChEBI" id="CHEBI:58210"/>
    </ligand>
</feature>
<evidence type="ECO:0000313" key="9">
    <source>
        <dbReference type="Proteomes" id="UP001273935"/>
    </source>
</evidence>
<feature type="binding site" evidence="5">
    <location>
        <position position="136"/>
    </location>
    <ligand>
        <name>substrate</name>
    </ligand>
</feature>
<comment type="subunit">
    <text evidence="5">Homodimer.</text>
</comment>
<comment type="catalytic activity">
    <reaction evidence="5">
        <text>pyridoxamine 5'-phosphate + O2 + H2O = pyridoxal 5'-phosphate + H2O2 + NH4(+)</text>
        <dbReference type="Rhea" id="RHEA:15817"/>
        <dbReference type="ChEBI" id="CHEBI:15377"/>
        <dbReference type="ChEBI" id="CHEBI:15379"/>
        <dbReference type="ChEBI" id="CHEBI:16240"/>
        <dbReference type="ChEBI" id="CHEBI:28938"/>
        <dbReference type="ChEBI" id="CHEBI:58451"/>
        <dbReference type="ChEBI" id="CHEBI:597326"/>
        <dbReference type="EC" id="1.4.3.5"/>
    </reaction>
</comment>
<dbReference type="Proteomes" id="UP001273935">
    <property type="component" value="Unassembled WGS sequence"/>
</dbReference>
<protein>
    <recommendedName>
        <fullName evidence="5">Pyridoxine/pyridoxamine 5'-phosphate oxidase</fullName>
        <ecNumber evidence="5">1.4.3.5</ecNumber>
    </recommendedName>
    <alternativeName>
        <fullName evidence="5">PNP/PMP oxidase</fullName>
        <shortName evidence="5">PNPOx</shortName>
    </alternativeName>
    <alternativeName>
        <fullName evidence="5">Pyridoxal 5'-phosphate synthase</fullName>
    </alternativeName>
</protein>
<reference evidence="8 9" key="1">
    <citation type="submission" date="2023-10" db="EMBL/GenBank/DDBJ databases">
        <title>Pseudomonas otitidis isolated from a paediatric patient with cystic fibrosis in Chile.</title>
        <authorList>
            <person name="Amsteins-Romero L."/>
            <person name="Opazo-Capurro A."/>
            <person name="Matus-Kohler M."/>
            <person name="Gonzalez-Rocha G."/>
        </authorList>
    </citation>
    <scope>NUCLEOTIDE SEQUENCE [LARGE SCALE GENOMIC DNA]</scope>
    <source>
        <strain evidence="8 9">P-714</strain>
    </source>
</reference>
<name>A0ABU3XLT9_9GAMM</name>
<dbReference type="InterPro" id="IPR012349">
    <property type="entry name" value="Split_barrel_FMN-bd"/>
</dbReference>
<dbReference type="Pfam" id="PF10590">
    <property type="entry name" value="PNP_phzG_C"/>
    <property type="match status" value="1"/>
</dbReference>
<comment type="caution">
    <text evidence="8">The sequence shown here is derived from an EMBL/GenBank/DDBJ whole genome shotgun (WGS) entry which is preliminary data.</text>
</comment>
<feature type="binding site" evidence="5">
    <location>
        <begin position="145"/>
        <end position="146"/>
    </location>
    <ligand>
        <name>FMN</name>
        <dbReference type="ChEBI" id="CHEBI:58210"/>
    </ligand>
</feature>
<feature type="domain" description="Pyridoxamine 5'-phosphate oxidase N-terminal" evidence="6">
    <location>
        <begin position="48"/>
        <end position="160"/>
    </location>
</feature>
<dbReference type="GO" id="GO:0004733">
    <property type="term" value="F:pyridoxamine phosphate oxidase activity"/>
    <property type="evidence" value="ECO:0007669"/>
    <property type="project" value="UniProtKB-EC"/>
</dbReference>
<comment type="catalytic activity">
    <reaction evidence="5">
        <text>pyridoxine 5'-phosphate + O2 = pyridoxal 5'-phosphate + H2O2</text>
        <dbReference type="Rhea" id="RHEA:15149"/>
        <dbReference type="ChEBI" id="CHEBI:15379"/>
        <dbReference type="ChEBI" id="CHEBI:16240"/>
        <dbReference type="ChEBI" id="CHEBI:58589"/>
        <dbReference type="ChEBI" id="CHEBI:597326"/>
        <dbReference type="EC" id="1.4.3.5"/>
    </reaction>
</comment>
<sequence length="217" mass="24609">MHGSDQLSGMRRQYRKGGLLESQAAVSGWQLLCEWVEEALHHEQPPVEPNAMTLATVDAQGQPHCRVVLLKGIDERGLVFYTHHGSAKGQELAGNARAALLFHWPALERQLRIEGTVERVEAQEADAYFASRPLPSRLACWASEQSRVIKGRGVLEARLSLAKYRFLDSDPPRPEGWGGYRVVPACLEFWQGRTDRLHDRLRYQLSPEGWHRERLAP</sequence>
<dbReference type="Gene3D" id="2.30.110.10">
    <property type="entry name" value="Electron Transport, Fmn-binding Protein, Chain A"/>
    <property type="match status" value="1"/>
</dbReference>
<dbReference type="EMBL" id="JAWJUL010000014">
    <property type="protein sequence ID" value="MDV3438913.1"/>
    <property type="molecule type" value="Genomic_DNA"/>
</dbReference>
<evidence type="ECO:0000313" key="8">
    <source>
        <dbReference type="EMBL" id="MDV3438913.1"/>
    </source>
</evidence>
<gene>
    <name evidence="5 8" type="primary">pdxH</name>
    <name evidence="8" type="ORF">R0G64_05620</name>
</gene>
<keyword evidence="3 5" id="KW-0288">FMN</keyword>
<feature type="binding site" evidence="5">
    <location>
        <begin position="81"/>
        <end position="82"/>
    </location>
    <ligand>
        <name>FMN</name>
        <dbReference type="ChEBI" id="CHEBI:58210"/>
    </ligand>
</feature>
<dbReference type="PROSITE" id="PS01064">
    <property type="entry name" value="PYRIDOX_OXIDASE"/>
    <property type="match status" value="1"/>
</dbReference>
<keyword evidence="9" id="KW-1185">Reference proteome</keyword>